<keyword evidence="11" id="KW-1185">Reference proteome</keyword>
<dbReference type="GO" id="GO:0070971">
    <property type="term" value="C:endoplasmic reticulum exit site"/>
    <property type="evidence" value="ECO:0007669"/>
    <property type="project" value="TreeGrafter"/>
</dbReference>
<feature type="compositionally biased region" description="Low complexity" evidence="4">
    <location>
        <begin position="88"/>
        <end position="110"/>
    </location>
</feature>
<proteinExistence type="inferred from homology"/>
<feature type="domain" description="Gelsolin-like" evidence="5">
    <location>
        <begin position="898"/>
        <end position="944"/>
    </location>
</feature>
<dbReference type="SUPFAM" id="SSF81995">
    <property type="entry name" value="beta-sandwich domain of Sec23/24"/>
    <property type="match status" value="1"/>
</dbReference>
<evidence type="ECO:0000256" key="1">
    <source>
        <dbReference type="ARBA" id="ARBA00008334"/>
    </source>
</evidence>
<gene>
    <name evidence="10" type="ORF">SSX86_013138</name>
</gene>
<keyword evidence="3" id="KW-0653">Protein transport</keyword>
<dbReference type="Gene3D" id="1.20.120.730">
    <property type="entry name" value="Sec23/Sec24 helical domain"/>
    <property type="match status" value="1"/>
</dbReference>
<evidence type="ECO:0000313" key="10">
    <source>
        <dbReference type="EMBL" id="KAK9069022.1"/>
    </source>
</evidence>
<dbReference type="SUPFAM" id="SSF81811">
    <property type="entry name" value="Helical domain of Sec23/24"/>
    <property type="match status" value="1"/>
</dbReference>
<dbReference type="Pfam" id="PF04810">
    <property type="entry name" value="zf-Sec23_Sec24"/>
    <property type="match status" value="1"/>
</dbReference>
<dbReference type="InterPro" id="IPR050550">
    <property type="entry name" value="SEC23_SEC24_subfamily"/>
</dbReference>
<evidence type="ECO:0000259" key="9">
    <source>
        <dbReference type="Pfam" id="PF08033"/>
    </source>
</evidence>
<dbReference type="GO" id="GO:0090110">
    <property type="term" value="P:COPII-coated vesicle cargo loading"/>
    <property type="evidence" value="ECO:0007669"/>
    <property type="project" value="TreeGrafter"/>
</dbReference>
<dbReference type="Pfam" id="PF08033">
    <property type="entry name" value="Sec23_BS"/>
    <property type="match status" value="1"/>
</dbReference>
<dbReference type="InterPro" id="IPR036465">
    <property type="entry name" value="vWFA_dom_sf"/>
</dbReference>
<reference evidence="10 11" key="1">
    <citation type="submission" date="2024-04" db="EMBL/GenBank/DDBJ databases">
        <title>The reference genome of an endangered Asteraceae, Deinandra increscens subsp. villosa, native to the Central Coast of California.</title>
        <authorList>
            <person name="Guilliams M."/>
            <person name="Hasenstab-Lehman K."/>
            <person name="Meyer R."/>
            <person name="Mcevoy S."/>
        </authorList>
    </citation>
    <scope>NUCLEOTIDE SEQUENCE [LARGE SCALE GENOMIC DNA]</scope>
    <source>
        <tissue evidence="10">Leaf</tissue>
    </source>
</reference>
<organism evidence="10 11">
    <name type="scientific">Deinandra increscens subsp. villosa</name>
    <dbReference type="NCBI Taxonomy" id="3103831"/>
    <lineage>
        <taxon>Eukaryota</taxon>
        <taxon>Viridiplantae</taxon>
        <taxon>Streptophyta</taxon>
        <taxon>Embryophyta</taxon>
        <taxon>Tracheophyta</taxon>
        <taxon>Spermatophyta</taxon>
        <taxon>Magnoliopsida</taxon>
        <taxon>eudicotyledons</taxon>
        <taxon>Gunneridae</taxon>
        <taxon>Pentapetalae</taxon>
        <taxon>asterids</taxon>
        <taxon>campanulids</taxon>
        <taxon>Asterales</taxon>
        <taxon>Asteraceae</taxon>
        <taxon>Asteroideae</taxon>
        <taxon>Heliantheae alliance</taxon>
        <taxon>Madieae</taxon>
        <taxon>Madiinae</taxon>
        <taxon>Deinandra</taxon>
    </lineage>
</organism>
<feature type="region of interest" description="Disordered" evidence="4">
    <location>
        <begin position="41"/>
        <end position="170"/>
    </location>
</feature>
<feature type="compositionally biased region" description="Pro residues" evidence="4">
    <location>
        <begin position="116"/>
        <end position="134"/>
    </location>
</feature>
<dbReference type="AlphaFoldDB" id="A0AAP0DA21"/>
<dbReference type="Pfam" id="PF00626">
    <property type="entry name" value="Gelsolin"/>
    <property type="match status" value="1"/>
</dbReference>
<dbReference type="InterPro" id="IPR006895">
    <property type="entry name" value="Znf_Sec23_Sec24"/>
</dbReference>
<accession>A0AAP0DA21</accession>
<feature type="domain" description="Sec23/Sec24 helical" evidence="8">
    <location>
        <begin position="763"/>
        <end position="866"/>
    </location>
</feature>
<dbReference type="InterPro" id="IPR036174">
    <property type="entry name" value="Znf_Sec23_Sec24_sf"/>
</dbReference>
<keyword evidence="2" id="KW-0813">Transport</keyword>
<dbReference type="FunFam" id="3.40.50.410:FF:000020">
    <property type="entry name" value="protein transport protein Sec24D isoform X1"/>
    <property type="match status" value="1"/>
</dbReference>
<dbReference type="InterPro" id="IPR007123">
    <property type="entry name" value="Gelsolin-like_dom"/>
</dbReference>
<dbReference type="PANTHER" id="PTHR13803:SF37">
    <property type="entry name" value="SEC23_SEC24 PROTEIN TRANSPORT FAMILY PROTEIN-RELATED"/>
    <property type="match status" value="1"/>
</dbReference>
<dbReference type="GO" id="GO:0008270">
    <property type="term" value="F:zinc ion binding"/>
    <property type="evidence" value="ECO:0007669"/>
    <property type="project" value="InterPro"/>
</dbReference>
<feature type="compositionally biased region" description="Low complexity" evidence="4">
    <location>
        <begin position="135"/>
        <end position="151"/>
    </location>
</feature>
<dbReference type="CDD" id="cd01479">
    <property type="entry name" value="Sec24-like"/>
    <property type="match status" value="1"/>
</dbReference>
<dbReference type="PANTHER" id="PTHR13803">
    <property type="entry name" value="SEC24-RELATED PROTEIN"/>
    <property type="match status" value="1"/>
</dbReference>
<dbReference type="SUPFAM" id="SSF82754">
    <property type="entry name" value="C-terminal, gelsolin-like domain of Sec23/24"/>
    <property type="match status" value="1"/>
</dbReference>
<dbReference type="InterPro" id="IPR036175">
    <property type="entry name" value="Sec23/24_helical_dom_sf"/>
</dbReference>
<evidence type="ECO:0000259" key="6">
    <source>
        <dbReference type="Pfam" id="PF04810"/>
    </source>
</evidence>
<dbReference type="SUPFAM" id="SSF53300">
    <property type="entry name" value="vWA-like"/>
    <property type="match status" value="1"/>
</dbReference>
<sequence length="1020" mass="112299">MGTENPNHANNYQGYTATPFAAPQSNMPISSNPMVGSGVSAFRPSSAPVMPNTTPFSSPRTMDGTEAPGFRPMQPGRPTPSYGPPTTGPLHHLPTPQFPSTSQSPLPQTFNAGQPILPPPMRPPPPGHVPPMGSPPQSLYSVSSSSNPPRSFVDSPYSASRPNMQAPPLSTGLRYPSYPGVQSNPVNPPLSSPVSHQGGYVPPQPTISAPFSSHQGAYGQAPPVASSLGSYVSGSAPPTGVMSGLVEDFSSLSLGSVPGSFDGGLDTKVLPRPLDGDVEPSSFAEMYPMNCDSRYLRLTTSAIPNSQSLVSRWQLPLGAVVCPLAEAPKSEEVPIVNFATMGIVRCRRCRTYVNPYVTFTDGGRKWRCNICALLNDVQNDYFSPLDATGKRTDLDQHPELTKGSVEFVAPAEYMVRPPMPPLYFFLIDVSISAVKSGMLEVMAQTIKSCLDSLPGSTRTRIGFITFDSTIHFYNMKSSLTQPQMMVVSDLDDTFVPLPDDLLVNLSESRAVVEAFLDSLPSMFQDNYNVESAFGPALKAAFMVMSQLGGKLLIFQSTLPSLGVGRLKLRGDDLRVYGTDKEHAIRIPEDPFYKQMAADFTKFQVAVNVYAFSEKYTDIASLGTIAKYTGGQVYYYPSFHSALHSDKLRHELARDLTRETAWEAVMRIRCGKGVRFTSYHGNFMLRSTDLIALPAVDCDKAYAMQFALEDTLLTTQIVYFQVALLYPSVLLIRYTASCGERRIRVHTAAASVVTDLGEMYRQADTGAIVSLLGRLAIEKSLSYKLDEARNAIQLKVVKALKEYRKLYAVQHRVGSRMIYPESLKYLPLYGLSLCKSTALRGGYADAQLDERCAAGFTMMALPVKKMLKLLYPSLLRVDEYLVKTPTMDDEFVRVCKRMPLVAESLDSRGIYIFDDGFRFVVWFGSMLSPDLARNLIGEDSATDFSKVCLTEHNNEMSRKLMGMLKKLREADASYYPLCHLVRQGEQPREGFFLLLNLVEDQVGGMNGYADWILQIHRQVQQ</sequence>
<dbReference type="Gene3D" id="3.40.50.410">
    <property type="entry name" value="von Willebrand factor, type A domain"/>
    <property type="match status" value="1"/>
</dbReference>
<evidence type="ECO:0000259" key="5">
    <source>
        <dbReference type="Pfam" id="PF00626"/>
    </source>
</evidence>
<dbReference type="Proteomes" id="UP001408789">
    <property type="component" value="Unassembled WGS sequence"/>
</dbReference>
<dbReference type="EMBL" id="JBCNJP010000014">
    <property type="protein sequence ID" value="KAK9069022.1"/>
    <property type="molecule type" value="Genomic_DNA"/>
</dbReference>
<dbReference type="InterPro" id="IPR012990">
    <property type="entry name" value="Beta-sandwich_Sec23_24"/>
</dbReference>
<dbReference type="InterPro" id="IPR041742">
    <property type="entry name" value="Sec24-like_trunk_dom"/>
</dbReference>
<evidence type="ECO:0000256" key="2">
    <source>
        <dbReference type="ARBA" id="ARBA00022448"/>
    </source>
</evidence>
<comment type="similarity">
    <text evidence="1">Belongs to the SEC23/SEC24 family. SEC24 subfamily.</text>
</comment>
<feature type="compositionally biased region" description="Polar residues" evidence="4">
    <location>
        <begin position="51"/>
        <end position="60"/>
    </location>
</feature>
<feature type="compositionally biased region" description="Pro residues" evidence="4">
    <location>
        <begin position="75"/>
        <end position="87"/>
    </location>
</feature>
<feature type="domain" description="Sec23/Sec24 trunk" evidence="7">
    <location>
        <begin position="418"/>
        <end position="654"/>
    </location>
</feature>
<dbReference type="SUPFAM" id="SSF82919">
    <property type="entry name" value="Zn-finger domain of Sec23/24"/>
    <property type="match status" value="1"/>
</dbReference>
<evidence type="ECO:0000313" key="11">
    <source>
        <dbReference type="Proteomes" id="UP001408789"/>
    </source>
</evidence>
<dbReference type="Gene3D" id="2.30.30.380">
    <property type="entry name" value="Zn-finger domain of Sec23/24"/>
    <property type="match status" value="1"/>
</dbReference>
<dbReference type="GO" id="GO:0030127">
    <property type="term" value="C:COPII vesicle coat"/>
    <property type="evidence" value="ECO:0007669"/>
    <property type="project" value="InterPro"/>
</dbReference>
<comment type="caution">
    <text evidence="10">The sequence shown here is derived from an EMBL/GenBank/DDBJ whole genome shotgun (WGS) entry which is preliminary data.</text>
</comment>
<feature type="domain" description="Zinc finger Sec23/Sec24-type" evidence="6">
    <location>
        <begin position="343"/>
        <end position="381"/>
    </location>
</feature>
<evidence type="ECO:0000259" key="8">
    <source>
        <dbReference type="Pfam" id="PF04815"/>
    </source>
</evidence>
<feature type="domain" description="Sec23/Sec24 beta-sandwich" evidence="9">
    <location>
        <begin position="660"/>
        <end position="751"/>
    </location>
</feature>
<dbReference type="InterPro" id="IPR029006">
    <property type="entry name" value="ADF-H/Gelsolin-like_dom_sf"/>
</dbReference>
<dbReference type="InterPro" id="IPR036180">
    <property type="entry name" value="Gelsolin-like_dom_sf"/>
</dbReference>
<dbReference type="InterPro" id="IPR006900">
    <property type="entry name" value="Sec23/24_helical_dom"/>
</dbReference>
<protein>
    <submittedName>
        <fullName evidence="10">Uncharacterized protein</fullName>
    </submittedName>
</protein>
<dbReference type="Pfam" id="PF04815">
    <property type="entry name" value="Sec23_helical"/>
    <property type="match status" value="1"/>
</dbReference>
<evidence type="ECO:0000256" key="3">
    <source>
        <dbReference type="ARBA" id="ARBA00022927"/>
    </source>
</evidence>
<dbReference type="Gene3D" id="2.60.40.1670">
    <property type="entry name" value="beta-sandwich domain of Sec23/24"/>
    <property type="match status" value="1"/>
</dbReference>
<dbReference type="Pfam" id="PF04811">
    <property type="entry name" value="Sec23_trunk"/>
    <property type="match status" value="1"/>
</dbReference>
<dbReference type="InterPro" id="IPR006896">
    <property type="entry name" value="Sec23/24_trunk_dom"/>
</dbReference>
<evidence type="ECO:0000256" key="4">
    <source>
        <dbReference type="SAM" id="MobiDB-lite"/>
    </source>
</evidence>
<dbReference type="GO" id="GO:0006886">
    <property type="term" value="P:intracellular protein transport"/>
    <property type="evidence" value="ECO:0007669"/>
    <property type="project" value="InterPro"/>
</dbReference>
<evidence type="ECO:0000259" key="7">
    <source>
        <dbReference type="Pfam" id="PF04811"/>
    </source>
</evidence>
<name>A0AAP0DA21_9ASTR</name>
<dbReference type="GO" id="GO:0000149">
    <property type="term" value="F:SNARE binding"/>
    <property type="evidence" value="ECO:0007669"/>
    <property type="project" value="TreeGrafter"/>
</dbReference>
<dbReference type="Gene3D" id="3.40.20.10">
    <property type="entry name" value="Severin"/>
    <property type="match status" value="1"/>
</dbReference>